<evidence type="ECO:0000259" key="3">
    <source>
        <dbReference type="Pfam" id="PF10021"/>
    </source>
</evidence>
<dbReference type="InterPro" id="IPR043472">
    <property type="entry name" value="Macro_dom-like"/>
</dbReference>
<evidence type="ECO:0000313" key="5">
    <source>
        <dbReference type="Proteomes" id="UP000799429"/>
    </source>
</evidence>
<dbReference type="AlphaFoldDB" id="A0A9P4SAJ7"/>
<dbReference type="SUPFAM" id="SSF52949">
    <property type="entry name" value="Macro domain-like"/>
    <property type="match status" value="1"/>
</dbReference>
<feature type="domain" description="Microbial-type PARG catalytic" evidence="3">
    <location>
        <begin position="82"/>
        <end position="162"/>
    </location>
</feature>
<feature type="region of interest" description="Disordered" evidence="2">
    <location>
        <begin position="1"/>
        <end position="22"/>
    </location>
</feature>
<dbReference type="PANTHER" id="PTHR35596:SF1">
    <property type="entry name" value="MICROBIAL-TYPE PARG CATALYTIC DOMAIN-CONTAINING PROTEIN"/>
    <property type="match status" value="1"/>
</dbReference>
<reference evidence="4" key="1">
    <citation type="journal article" date="2020" name="Stud. Mycol.">
        <title>101 Dothideomycetes genomes: a test case for predicting lifestyles and emergence of pathogens.</title>
        <authorList>
            <person name="Haridas S."/>
            <person name="Albert R."/>
            <person name="Binder M."/>
            <person name="Bloem J."/>
            <person name="Labutti K."/>
            <person name="Salamov A."/>
            <person name="Andreopoulos B."/>
            <person name="Baker S."/>
            <person name="Barry K."/>
            <person name="Bills G."/>
            <person name="Bluhm B."/>
            <person name="Cannon C."/>
            <person name="Castanera R."/>
            <person name="Culley D."/>
            <person name="Daum C."/>
            <person name="Ezra D."/>
            <person name="Gonzalez J."/>
            <person name="Henrissat B."/>
            <person name="Kuo A."/>
            <person name="Liang C."/>
            <person name="Lipzen A."/>
            <person name="Lutzoni F."/>
            <person name="Magnuson J."/>
            <person name="Mondo S."/>
            <person name="Nolan M."/>
            <person name="Ohm R."/>
            <person name="Pangilinan J."/>
            <person name="Park H.-J."/>
            <person name="Ramirez L."/>
            <person name="Alfaro M."/>
            <person name="Sun H."/>
            <person name="Tritt A."/>
            <person name="Yoshinaga Y."/>
            <person name="Zwiers L.-H."/>
            <person name="Turgeon B."/>
            <person name="Goodwin S."/>
            <person name="Spatafora J."/>
            <person name="Crous P."/>
            <person name="Grigoriev I."/>
        </authorList>
    </citation>
    <scope>NUCLEOTIDE SEQUENCE</scope>
    <source>
        <strain evidence="4">CBS 101060</strain>
    </source>
</reference>
<dbReference type="InterPro" id="IPR012664">
    <property type="entry name" value="CHP02452"/>
</dbReference>
<keyword evidence="1" id="KW-0175">Coiled coil</keyword>
<gene>
    <name evidence="4" type="ORF">M501DRAFT_976389</name>
</gene>
<dbReference type="EMBL" id="MU006097">
    <property type="protein sequence ID" value="KAF2838205.1"/>
    <property type="molecule type" value="Genomic_DNA"/>
</dbReference>
<sequence>MGRTQPSLGLPPASQRKEARTKLARATINRTIPALLVSYPRARRGVEGAELIVDPPAVSRKSAQAGDSGKGDREGNKDGVKDANGGTKIRIACGDTLTVALSFSHSPPTNPRKTPTKNVAILNMASPLSPGGGVLAGASAQEEQLCLRTTLLPSLKDQFYRLPDVGAVWTSDVLVFRDEGGRDMNRREVGWVDVVSAGALRFPDLEEGDGPGDGEVRTEMRYTNPADRETVHAKMRAVLRILSTRGSKQIVLGAWGCGAYRNPVPEVARAWRKVLCGEPRRRGKGREDWGFEEVVFAIGGWRMAGEFARVWGRGLEVEDMRGKKRRGTEEGEGDEIGGNVEVRELEGKIAEMEERVRNVRISRLKGGLEKVLEGMKRQLEDARARDSVYDEDEEDDDD</sequence>
<evidence type="ECO:0000256" key="2">
    <source>
        <dbReference type="SAM" id="MobiDB-lite"/>
    </source>
</evidence>
<keyword evidence="5" id="KW-1185">Reference proteome</keyword>
<dbReference type="Pfam" id="PF10021">
    <property type="entry name" value="PARG_cat_microb"/>
    <property type="match status" value="1"/>
</dbReference>
<dbReference type="InterPro" id="IPR019261">
    <property type="entry name" value="PARG_cat_microbial"/>
</dbReference>
<name>A0A9P4SAJ7_9PEZI</name>
<protein>
    <recommendedName>
        <fullName evidence="3">Microbial-type PARG catalytic domain-containing protein</fullName>
    </recommendedName>
</protein>
<organism evidence="4 5">
    <name type="scientific">Patellaria atrata CBS 101060</name>
    <dbReference type="NCBI Taxonomy" id="1346257"/>
    <lineage>
        <taxon>Eukaryota</taxon>
        <taxon>Fungi</taxon>
        <taxon>Dikarya</taxon>
        <taxon>Ascomycota</taxon>
        <taxon>Pezizomycotina</taxon>
        <taxon>Dothideomycetes</taxon>
        <taxon>Dothideomycetes incertae sedis</taxon>
        <taxon>Patellariales</taxon>
        <taxon>Patellariaceae</taxon>
        <taxon>Patellaria</taxon>
    </lineage>
</organism>
<dbReference type="PANTHER" id="PTHR35596">
    <property type="entry name" value="DUF2263 DOMAIN-CONTAINING PROTEIN"/>
    <property type="match status" value="1"/>
</dbReference>
<dbReference type="NCBIfam" id="TIGR02452">
    <property type="entry name" value="TIGR02452 family protein"/>
    <property type="match status" value="1"/>
</dbReference>
<evidence type="ECO:0000256" key="1">
    <source>
        <dbReference type="SAM" id="Coils"/>
    </source>
</evidence>
<dbReference type="Proteomes" id="UP000799429">
    <property type="component" value="Unassembled WGS sequence"/>
</dbReference>
<comment type="caution">
    <text evidence="4">The sequence shown here is derived from an EMBL/GenBank/DDBJ whole genome shotgun (WGS) entry which is preliminary data.</text>
</comment>
<proteinExistence type="predicted"/>
<feature type="coiled-coil region" evidence="1">
    <location>
        <begin position="342"/>
        <end position="385"/>
    </location>
</feature>
<dbReference type="Gene3D" id="3.40.220.10">
    <property type="entry name" value="Leucine Aminopeptidase, subunit E, domain 1"/>
    <property type="match status" value="1"/>
</dbReference>
<evidence type="ECO:0000313" key="4">
    <source>
        <dbReference type="EMBL" id="KAF2838205.1"/>
    </source>
</evidence>
<dbReference type="OrthoDB" id="9985428at2759"/>
<feature type="region of interest" description="Disordered" evidence="2">
    <location>
        <begin position="57"/>
        <end position="86"/>
    </location>
</feature>
<accession>A0A9P4SAJ7</accession>
<feature type="compositionally biased region" description="Basic and acidic residues" evidence="2">
    <location>
        <begin position="69"/>
        <end position="81"/>
    </location>
</feature>